<feature type="region of interest" description="Disordered" evidence="1">
    <location>
        <begin position="1"/>
        <end position="25"/>
    </location>
</feature>
<keyword evidence="4" id="KW-1185">Reference proteome</keyword>
<protein>
    <submittedName>
        <fullName evidence="3">DUF3846 domain-containing protein</fullName>
    </submittedName>
</protein>
<dbReference type="EMBL" id="RXOF01000018">
    <property type="protein sequence ID" value="RTQ45846.1"/>
    <property type="molecule type" value="Genomic_DNA"/>
</dbReference>
<gene>
    <name evidence="3" type="ORF">EJV47_23745</name>
</gene>
<organism evidence="3 4">
    <name type="scientific">Hymenobacter gummosus</name>
    <dbReference type="NCBI Taxonomy" id="1776032"/>
    <lineage>
        <taxon>Bacteria</taxon>
        <taxon>Pseudomonadati</taxon>
        <taxon>Bacteroidota</taxon>
        <taxon>Cytophagia</taxon>
        <taxon>Cytophagales</taxon>
        <taxon>Hymenobacteraceae</taxon>
        <taxon>Hymenobacter</taxon>
    </lineage>
</organism>
<name>A0A3S0QEU1_9BACT</name>
<sequence>MPTTATTYQPHLLDPHSAEPQPVAPANGRSFRLAELYQLLDCQTVDVVRLTDELILIIDDEGKFREPAYLNLLATYLWHQYQPAARGVDCIVGKALLCHDKQFR</sequence>
<evidence type="ECO:0000256" key="1">
    <source>
        <dbReference type="SAM" id="MobiDB-lite"/>
    </source>
</evidence>
<evidence type="ECO:0000313" key="4">
    <source>
        <dbReference type="Proteomes" id="UP000282184"/>
    </source>
</evidence>
<dbReference type="Proteomes" id="UP000282184">
    <property type="component" value="Unassembled WGS sequence"/>
</dbReference>
<reference evidence="3 4" key="1">
    <citation type="submission" date="2018-12" db="EMBL/GenBank/DDBJ databases">
        <title>Hymenobacter gummosus sp. nov., isolated from a spring.</title>
        <authorList>
            <person name="Nie L."/>
        </authorList>
    </citation>
    <scope>NUCLEOTIDE SEQUENCE [LARGE SCALE GENOMIC DNA]</scope>
    <source>
        <strain evidence="3 4">KCTC 52166</strain>
    </source>
</reference>
<evidence type="ECO:0000259" key="2">
    <source>
        <dbReference type="Pfam" id="PF12957"/>
    </source>
</evidence>
<dbReference type="AlphaFoldDB" id="A0A3S0QEU1"/>
<evidence type="ECO:0000313" key="3">
    <source>
        <dbReference type="EMBL" id="RTQ45846.1"/>
    </source>
</evidence>
<dbReference type="RefSeq" id="WP_126695702.1">
    <property type="nucleotide sequence ID" value="NZ_RXOF01000018.1"/>
</dbReference>
<proteinExistence type="predicted"/>
<comment type="caution">
    <text evidence="3">The sequence shown here is derived from an EMBL/GenBank/DDBJ whole genome shotgun (WGS) entry which is preliminary data.</text>
</comment>
<dbReference type="InterPro" id="IPR024559">
    <property type="entry name" value="DUF3846"/>
</dbReference>
<feature type="domain" description="DUF3846" evidence="2">
    <location>
        <begin position="13"/>
        <end position="100"/>
    </location>
</feature>
<dbReference type="OrthoDB" id="883052at2"/>
<dbReference type="Pfam" id="PF12957">
    <property type="entry name" value="DUF3846"/>
    <property type="match status" value="1"/>
</dbReference>
<accession>A0A3S0QEU1</accession>